<name>A0ABT7ATK8_9CYAN</name>
<keyword evidence="2" id="KW-1185">Reference proteome</keyword>
<protein>
    <submittedName>
        <fullName evidence="1">Uncharacterized protein</fullName>
    </submittedName>
</protein>
<evidence type="ECO:0000313" key="1">
    <source>
        <dbReference type="EMBL" id="MDJ1170235.1"/>
    </source>
</evidence>
<accession>A0ABT7ATK8</accession>
<proteinExistence type="predicted"/>
<dbReference type="RefSeq" id="WP_283753991.1">
    <property type="nucleotide sequence ID" value="NZ_JAQOSP010000085.1"/>
</dbReference>
<comment type="caution">
    <text evidence="1">The sequence shown here is derived from an EMBL/GenBank/DDBJ whole genome shotgun (WGS) entry which is preliminary data.</text>
</comment>
<sequence>MAYSNFTTLESVQTHLDLQLEEDRNLFTDIPEITPSGYLQQTLDEYLPLATAINTEKARSEFLIAPILAEVRRQIKAQISLFSGTEFDVDKDRGLSGYCDYILSCSPEQYFIRTPIITIVEAKNENIKGGLGQCIATMVAAQLFNQQHNQPLPAIYGAVSTGTVWKFIMLKNNLASIDRLEYYINQIDKILGILLHPIQTYLSNHLPE</sequence>
<organism evidence="1 2">
    <name type="scientific">Roseofilum acuticapitatum BLCC-M154</name>
    <dbReference type="NCBI Taxonomy" id="3022444"/>
    <lineage>
        <taxon>Bacteria</taxon>
        <taxon>Bacillati</taxon>
        <taxon>Cyanobacteriota</taxon>
        <taxon>Cyanophyceae</taxon>
        <taxon>Desertifilales</taxon>
        <taxon>Desertifilaceae</taxon>
        <taxon>Roseofilum</taxon>
        <taxon>Roseofilum acuticapitatum</taxon>
    </lineage>
</organism>
<gene>
    <name evidence="1" type="ORF">PMG71_12415</name>
</gene>
<dbReference type="EMBL" id="JAQOSP010000085">
    <property type="protein sequence ID" value="MDJ1170235.1"/>
    <property type="molecule type" value="Genomic_DNA"/>
</dbReference>
<reference evidence="1 2" key="1">
    <citation type="submission" date="2023-01" db="EMBL/GenBank/DDBJ databases">
        <title>Novel diversity within Roseofilum (Cyanobacteria; Desertifilaceae) from marine benthic mats with descriptions of four novel species.</title>
        <authorList>
            <person name="Wang Y."/>
            <person name="Berthold D.E."/>
            <person name="Hu J."/>
            <person name="Lefler F.W."/>
            <person name="Laughinghouse H.D. IV."/>
        </authorList>
    </citation>
    <scope>NUCLEOTIDE SEQUENCE [LARGE SCALE GENOMIC DNA]</scope>
    <source>
        <strain evidence="1 2">BLCC-M154</strain>
    </source>
</reference>
<evidence type="ECO:0000313" key="2">
    <source>
        <dbReference type="Proteomes" id="UP001235303"/>
    </source>
</evidence>
<dbReference type="Proteomes" id="UP001235303">
    <property type="component" value="Unassembled WGS sequence"/>
</dbReference>